<feature type="domain" description="Type 4 fimbrial biogenesis protein PilX N-terminal" evidence="2">
    <location>
        <begin position="18"/>
        <end position="64"/>
    </location>
</feature>
<evidence type="ECO:0000313" key="4">
    <source>
        <dbReference type="Proteomes" id="UP000094849"/>
    </source>
</evidence>
<dbReference type="AlphaFoldDB" id="A0A1E2UL94"/>
<keyword evidence="1" id="KW-1133">Transmembrane helix</keyword>
<protein>
    <recommendedName>
        <fullName evidence="2">Type 4 fimbrial biogenesis protein PilX N-terminal domain-containing protein</fullName>
    </recommendedName>
</protein>
<evidence type="ECO:0000259" key="2">
    <source>
        <dbReference type="Pfam" id="PF14341"/>
    </source>
</evidence>
<dbReference type="EMBL" id="LVJZ01000003">
    <property type="protein sequence ID" value="ODB95461.1"/>
    <property type="molecule type" value="Genomic_DNA"/>
</dbReference>
<organism evidence="3 4">
    <name type="scientific">Candidatus Thiodiazotropha endoloripes</name>
    <dbReference type="NCBI Taxonomy" id="1818881"/>
    <lineage>
        <taxon>Bacteria</taxon>
        <taxon>Pseudomonadati</taxon>
        <taxon>Pseudomonadota</taxon>
        <taxon>Gammaproteobacteria</taxon>
        <taxon>Chromatiales</taxon>
        <taxon>Sedimenticolaceae</taxon>
        <taxon>Candidatus Thiodiazotropha</taxon>
    </lineage>
</organism>
<keyword evidence="1" id="KW-0472">Membrane</keyword>
<evidence type="ECO:0000256" key="1">
    <source>
        <dbReference type="SAM" id="Phobius"/>
    </source>
</evidence>
<sequence>MRQHRHMITSTNRPARERGFALVISMILLAIITLLSVSSMRNTNIETKIAANHQLKELSFQAAENALSIVTGTSTSDLVTDYNLDVPNVIGQTLTTGNFYESSGVTDQADIRANIDMTYEDFIDPKQGMGNRLFSGYQFDVSTHLFQVDAFGHVGNSGSQTHNRMQVALIRQ</sequence>
<gene>
    <name evidence="3" type="ORF">A3196_01055</name>
</gene>
<dbReference type="Proteomes" id="UP000094849">
    <property type="component" value="Unassembled WGS sequence"/>
</dbReference>
<name>A0A1E2UL94_9GAMM</name>
<dbReference type="InterPro" id="IPR025746">
    <property type="entry name" value="PilX_N_dom"/>
</dbReference>
<keyword evidence="1" id="KW-0812">Transmembrane</keyword>
<keyword evidence="4" id="KW-1185">Reference proteome</keyword>
<comment type="caution">
    <text evidence="3">The sequence shown here is derived from an EMBL/GenBank/DDBJ whole genome shotgun (WGS) entry which is preliminary data.</text>
</comment>
<dbReference type="Pfam" id="PF14341">
    <property type="entry name" value="PilX_N"/>
    <property type="match status" value="1"/>
</dbReference>
<accession>A0A1E2UL94</accession>
<dbReference type="STRING" id="1818881.A3196_01055"/>
<proteinExistence type="predicted"/>
<feature type="transmembrane region" description="Helical" evidence="1">
    <location>
        <begin position="20"/>
        <end position="40"/>
    </location>
</feature>
<reference evidence="3 4" key="1">
    <citation type="submission" date="2016-03" db="EMBL/GenBank/DDBJ databases">
        <title>Chemosynthetic sulphur-oxidizing symbionts of marine invertebrate animals are capable of nitrogen fixation.</title>
        <authorList>
            <person name="Petersen J.M."/>
            <person name="Kemper A."/>
            <person name="Gruber-Vodicka H."/>
            <person name="Cardini U."/>
            <person name="Geest Mvander."/>
            <person name="Kleiner M."/>
            <person name="Bulgheresi S."/>
            <person name="Fussmann M."/>
            <person name="Herbold C."/>
            <person name="Seah B.K.B."/>
            <person name="Antony C.Paul."/>
            <person name="Liu D."/>
            <person name="Belitz A."/>
            <person name="Weber M."/>
        </authorList>
    </citation>
    <scope>NUCLEOTIDE SEQUENCE [LARGE SCALE GENOMIC DNA]</scope>
    <source>
        <strain evidence="3">G_D</strain>
    </source>
</reference>
<evidence type="ECO:0000313" key="3">
    <source>
        <dbReference type="EMBL" id="ODB95461.1"/>
    </source>
</evidence>